<feature type="non-terminal residue" evidence="1">
    <location>
        <position position="1"/>
    </location>
</feature>
<dbReference type="EMBL" id="RAWI01000922">
    <property type="protein sequence ID" value="RKH85108.1"/>
    <property type="molecule type" value="Genomic_DNA"/>
</dbReference>
<keyword evidence="2" id="KW-1185">Reference proteome</keyword>
<evidence type="ECO:0000313" key="1">
    <source>
        <dbReference type="EMBL" id="RKH85108.1"/>
    </source>
</evidence>
<protein>
    <submittedName>
        <fullName evidence="1">Transcriptional repressor</fullName>
    </submittedName>
</protein>
<organism evidence="1 2">
    <name type="scientific">Corallococcus praedator</name>
    <dbReference type="NCBI Taxonomy" id="2316724"/>
    <lineage>
        <taxon>Bacteria</taxon>
        <taxon>Pseudomonadati</taxon>
        <taxon>Myxococcota</taxon>
        <taxon>Myxococcia</taxon>
        <taxon>Myxococcales</taxon>
        <taxon>Cystobacterineae</taxon>
        <taxon>Myxococcaceae</taxon>
        <taxon>Corallococcus</taxon>
    </lineage>
</organism>
<evidence type="ECO:0000313" key="2">
    <source>
        <dbReference type="Proteomes" id="UP000278907"/>
    </source>
</evidence>
<sequence>AHPDCLHDCIFLVCDDCGRTTHIDDDGVSEGLRAAARATGFTPVRPVLEVRGRCGACA</sequence>
<reference evidence="1 2" key="1">
    <citation type="submission" date="2018-09" db="EMBL/GenBank/DDBJ databases">
        <authorList>
            <person name="Livingstone P.G."/>
            <person name="Whitworth D.E."/>
        </authorList>
    </citation>
    <scope>NUCLEOTIDE SEQUENCE [LARGE SCALE GENOMIC DNA]</scope>
    <source>
        <strain evidence="1 2">CA031B</strain>
    </source>
</reference>
<comment type="caution">
    <text evidence="1">The sequence shown here is derived from an EMBL/GenBank/DDBJ whole genome shotgun (WGS) entry which is preliminary data.</text>
</comment>
<gene>
    <name evidence="1" type="ORF">D7Y13_42445</name>
</gene>
<proteinExistence type="predicted"/>
<dbReference type="InterPro" id="IPR043135">
    <property type="entry name" value="Fur_C"/>
</dbReference>
<dbReference type="SUPFAM" id="SSF46785">
    <property type="entry name" value="Winged helix' DNA-binding domain"/>
    <property type="match status" value="1"/>
</dbReference>
<accession>A0ABX9Q2X4</accession>
<dbReference type="Proteomes" id="UP000278907">
    <property type="component" value="Unassembled WGS sequence"/>
</dbReference>
<name>A0ABX9Q2X4_9BACT</name>
<dbReference type="Gene3D" id="3.30.1490.190">
    <property type="match status" value="1"/>
</dbReference>
<dbReference type="InterPro" id="IPR036390">
    <property type="entry name" value="WH_DNA-bd_sf"/>
</dbReference>